<name>C1FGC3_MICCC</name>
<dbReference type="AlphaFoldDB" id="C1FGC3"/>
<dbReference type="GeneID" id="8245608"/>
<organism evidence="1 2">
    <name type="scientific">Micromonas commoda (strain RCC299 / NOUM17 / CCMP2709)</name>
    <name type="common">Picoplanktonic green alga</name>
    <dbReference type="NCBI Taxonomy" id="296587"/>
    <lineage>
        <taxon>Eukaryota</taxon>
        <taxon>Viridiplantae</taxon>
        <taxon>Chlorophyta</taxon>
        <taxon>Mamiellophyceae</taxon>
        <taxon>Mamiellales</taxon>
        <taxon>Mamiellaceae</taxon>
        <taxon>Micromonas</taxon>
    </lineage>
</organism>
<protein>
    <submittedName>
        <fullName evidence="1">Uncharacterized protein</fullName>
    </submittedName>
</protein>
<dbReference type="InParanoid" id="C1FGC3"/>
<dbReference type="OMA" id="CERESNG"/>
<evidence type="ECO:0000313" key="1">
    <source>
        <dbReference type="EMBL" id="ACO69523.1"/>
    </source>
</evidence>
<sequence>MTMEEAPKVVAMRKEVEGTVRGGGCPPHKLAKKYSDSWFPGEITSETIGGCYEIKGKTECCGLLCRMCPLCLYNQRCSEDCVCVWPFLWGIPTALCCVMMPMCERESNGWVMRDKNGIRTGELLVVDKHGGTYACYSLKCCSSDFRQEPDCMGVKYGNRVRIHN</sequence>
<keyword evidence="2" id="KW-1185">Reference proteome</keyword>
<gene>
    <name evidence="1" type="ORF">MICPUN_108801</name>
</gene>
<evidence type="ECO:0000313" key="2">
    <source>
        <dbReference type="Proteomes" id="UP000002009"/>
    </source>
</evidence>
<proteinExistence type="predicted"/>
<reference evidence="1 2" key="1">
    <citation type="journal article" date="2009" name="Science">
        <title>Green evolution and dynamic adaptations revealed by genomes of the marine picoeukaryotes Micromonas.</title>
        <authorList>
            <person name="Worden A.Z."/>
            <person name="Lee J.H."/>
            <person name="Mock T."/>
            <person name="Rouze P."/>
            <person name="Simmons M.P."/>
            <person name="Aerts A.L."/>
            <person name="Allen A.E."/>
            <person name="Cuvelier M.L."/>
            <person name="Derelle E."/>
            <person name="Everett M.V."/>
            <person name="Foulon E."/>
            <person name="Grimwood J."/>
            <person name="Gundlach H."/>
            <person name="Henrissat B."/>
            <person name="Napoli C."/>
            <person name="McDonald S.M."/>
            <person name="Parker M.S."/>
            <person name="Rombauts S."/>
            <person name="Salamov A."/>
            <person name="Von Dassow P."/>
            <person name="Badger J.H."/>
            <person name="Coutinho P.M."/>
            <person name="Demir E."/>
            <person name="Dubchak I."/>
            <person name="Gentemann C."/>
            <person name="Eikrem W."/>
            <person name="Gready J.E."/>
            <person name="John U."/>
            <person name="Lanier W."/>
            <person name="Lindquist E.A."/>
            <person name="Lucas S."/>
            <person name="Mayer K.F."/>
            <person name="Moreau H."/>
            <person name="Not F."/>
            <person name="Otillar R."/>
            <person name="Panaud O."/>
            <person name="Pangilinan J."/>
            <person name="Paulsen I."/>
            <person name="Piegu B."/>
            <person name="Poliakov A."/>
            <person name="Robbens S."/>
            <person name="Schmutz J."/>
            <person name="Toulza E."/>
            <person name="Wyss T."/>
            <person name="Zelensky A."/>
            <person name="Zhou K."/>
            <person name="Armbrust E.V."/>
            <person name="Bhattacharya D."/>
            <person name="Goodenough U.W."/>
            <person name="Van de Peer Y."/>
            <person name="Grigoriev I.V."/>
        </authorList>
    </citation>
    <scope>NUCLEOTIDE SEQUENCE [LARGE SCALE GENOMIC DNA]</scope>
    <source>
        <strain evidence="2">RCC299 / NOUM17</strain>
    </source>
</reference>
<accession>C1FGC3</accession>
<dbReference type="KEGG" id="mis:MICPUN_108801"/>
<dbReference type="EMBL" id="CP001575">
    <property type="protein sequence ID" value="ACO69523.1"/>
    <property type="molecule type" value="Genomic_DNA"/>
</dbReference>
<dbReference type="RefSeq" id="XP_002508265.1">
    <property type="nucleotide sequence ID" value="XM_002508219.1"/>
</dbReference>
<dbReference type="Proteomes" id="UP000002009">
    <property type="component" value="Chromosome 8"/>
</dbReference>